<dbReference type="RefSeq" id="WP_106929522.1">
    <property type="nucleotide sequence ID" value="NZ_PYFT01000001.1"/>
</dbReference>
<evidence type="ECO:0000313" key="2">
    <source>
        <dbReference type="Proteomes" id="UP000240357"/>
    </source>
</evidence>
<dbReference type="AlphaFoldDB" id="A0A2T2YF48"/>
<sequence>MNITFEYKIKDKRVIYMSCDFDYRINLLDKITFYEILDGYEKHLKGIGDEPDIKQELKSLYAYNIRRDTVFIVAETSIKLKTGRYNEGGMNVRIAMFS</sequence>
<name>A0A2T2YF48_9BACT</name>
<dbReference type="Proteomes" id="UP000240357">
    <property type="component" value="Unassembled WGS sequence"/>
</dbReference>
<comment type="caution">
    <text evidence="1">The sequence shown here is derived from an EMBL/GenBank/DDBJ whole genome shotgun (WGS) entry which is preliminary data.</text>
</comment>
<evidence type="ECO:0000313" key="1">
    <source>
        <dbReference type="EMBL" id="PSR54141.1"/>
    </source>
</evidence>
<accession>A0A2T2YF48</accession>
<keyword evidence="2" id="KW-1185">Reference proteome</keyword>
<protein>
    <submittedName>
        <fullName evidence="1">Uncharacterized protein</fullName>
    </submittedName>
</protein>
<organism evidence="1 2">
    <name type="scientific">Adhaeribacter arboris</name>
    <dbReference type="NCBI Taxonomy" id="2072846"/>
    <lineage>
        <taxon>Bacteria</taxon>
        <taxon>Pseudomonadati</taxon>
        <taxon>Bacteroidota</taxon>
        <taxon>Cytophagia</taxon>
        <taxon>Cytophagales</taxon>
        <taxon>Hymenobacteraceae</taxon>
        <taxon>Adhaeribacter</taxon>
    </lineage>
</organism>
<reference evidence="1 2" key="1">
    <citation type="submission" date="2018-03" db="EMBL/GenBank/DDBJ databases">
        <title>Adhaeribacter sp. HMF7605 Genome sequencing and assembly.</title>
        <authorList>
            <person name="Kang H."/>
            <person name="Kang J."/>
            <person name="Cha I."/>
            <person name="Kim H."/>
            <person name="Joh K."/>
        </authorList>
    </citation>
    <scope>NUCLEOTIDE SEQUENCE [LARGE SCALE GENOMIC DNA]</scope>
    <source>
        <strain evidence="1 2">HMF7605</strain>
    </source>
</reference>
<gene>
    <name evidence="1" type="ORF">AHMF7605_11730</name>
</gene>
<dbReference type="EMBL" id="PYFT01000001">
    <property type="protein sequence ID" value="PSR54141.1"/>
    <property type="molecule type" value="Genomic_DNA"/>
</dbReference>
<proteinExistence type="predicted"/>